<accession>A0ABN4KM57</accession>
<keyword evidence="2" id="KW-1185">Reference proteome</keyword>
<reference evidence="2" key="1">
    <citation type="submission" date="2015-12" db="EMBL/GenBank/DDBJ databases">
        <title>FDA dAtabase for Regulatory Grade micrObial Sequences (FDA-ARGOS): Supporting development and validation of Infectious Disease Dx tests.</title>
        <authorList>
            <person name="Hoffmann M."/>
            <person name="Allard M."/>
            <person name="Evans P."/>
            <person name="Brown E."/>
            <person name="Tallon L.J."/>
            <person name="Sadzewicz L."/>
            <person name="Sengamalay N."/>
            <person name="Ott S."/>
            <person name="Godinez A."/>
            <person name="Nagaraj S."/>
            <person name="Vyas G."/>
            <person name="Aluvathingal J."/>
            <person name="Nadendla S."/>
            <person name="Geyer C."/>
            <person name="Sichtig H."/>
        </authorList>
    </citation>
    <scope>NUCLEOTIDE SEQUENCE [LARGE SCALE GENOMIC DNA]</scope>
    <source>
        <strain evidence="2">ATCC 33809</strain>
    </source>
</reference>
<evidence type="ECO:0000313" key="2">
    <source>
        <dbReference type="Proteomes" id="UP000057088"/>
    </source>
</evidence>
<name>A0ABN4KM57_VIBFL</name>
<gene>
    <name evidence="1" type="ORF">AL536_11265</name>
</gene>
<proteinExistence type="predicted"/>
<evidence type="ECO:0000313" key="1">
    <source>
        <dbReference type="EMBL" id="AMF94071.1"/>
    </source>
</evidence>
<dbReference type="EMBL" id="CP014035">
    <property type="protein sequence ID" value="AMF94071.1"/>
    <property type="molecule type" value="Genomic_DNA"/>
</dbReference>
<dbReference type="Proteomes" id="UP000057088">
    <property type="component" value="Chromosome 2"/>
</dbReference>
<protein>
    <recommendedName>
        <fullName evidence="3">Secreted protein</fullName>
    </recommendedName>
</protein>
<sequence length="66" mass="7342">MTEASVQRAGMLVCICVAIATFMAGEPATKPDISSEANVSSVIQVVVMKFRRIQTKFKQTELHQKW</sequence>
<organism evidence="1 2">
    <name type="scientific">Vibrio fluvialis</name>
    <dbReference type="NCBI Taxonomy" id="676"/>
    <lineage>
        <taxon>Bacteria</taxon>
        <taxon>Pseudomonadati</taxon>
        <taxon>Pseudomonadota</taxon>
        <taxon>Gammaproteobacteria</taxon>
        <taxon>Vibrionales</taxon>
        <taxon>Vibrionaceae</taxon>
        <taxon>Vibrio</taxon>
    </lineage>
</organism>
<evidence type="ECO:0008006" key="3">
    <source>
        <dbReference type="Google" id="ProtNLM"/>
    </source>
</evidence>